<dbReference type="eggNOG" id="COG3706">
    <property type="taxonomic scope" value="Bacteria"/>
</dbReference>
<dbReference type="Gene3D" id="3.30.70.270">
    <property type="match status" value="1"/>
</dbReference>
<dbReference type="GO" id="GO:0043709">
    <property type="term" value="P:cell adhesion involved in single-species biofilm formation"/>
    <property type="evidence" value="ECO:0007669"/>
    <property type="project" value="TreeGrafter"/>
</dbReference>
<dbReference type="InterPro" id="IPR000160">
    <property type="entry name" value="GGDEF_dom"/>
</dbReference>
<evidence type="ECO:0000256" key="1">
    <source>
        <dbReference type="ARBA" id="ARBA00001946"/>
    </source>
</evidence>
<evidence type="ECO:0000259" key="6">
    <source>
        <dbReference type="PROSITE" id="PS50110"/>
    </source>
</evidence>
<proteinExistence type="predicted"/>
<keyword evidence="5" id="KW-0597">Phosphoprotein</keyword>
<dbReference type="GO" id="GO:0052621">
    <property type="term" value="F:diguanylate cyclase activity"/>
    <property type="evidence" value="ECO:0007669"/>
    <property type="project" value="UniProtKB-EC"/>
</dbReference>
<name>R8B322_9GAMM</name>
<feature type="modified residue" description="4-aspartylphosphate" evidence="5">
    <location>
        <position position="327"/>
    </location>
</feature>
<dbReference type="PROSITE" id="PS50887">
    <property type="entry name" value="GGDEF"/>
    <property type="match status" value="1"/>
</dbReference>
<evidence type="ECO:0000256" key="5">
    <source>
        <dbReference type="PROSITE-ProRule" id="PRU00169"/>
    </source>
</evidence>
<sequence>MAKDSSAEIAVKLEGLRQSFRQKAVRDLDQLDEFLARMAERGLGQEDQHAIIKTMYHLLHRLAGSAGTFGLGILGSEARKLEQSLKPLIESDQGVGLVPNGGPCVEDILTPDFFHRARQLRTMLSQPQSTFRERAGDAATEPVVPPLEAAIAVYLCDLPEAVGVFLKHTLTNHGFTVERVDVSDLLNLSGEVCAGAFAVITREESVASISSTLQLLKRQYGISSPPLICTGNHNDFDRRYSLADLGADALFSEPLDVPLLADRIERLINERSKAIPGRVLILDDDEDLARHYQLVLQEAGFDVHAISDPEEVLLALAECRPDIMLLDVRMGHYSGVTVAKLIRFEPQWLSLPIIYLSSEKDRSVQLEALAQGGDEFMTKPVSDDYLVRAVQVRCYRARQLNQLVIRDSLTSLLKHSVIKQEIEKEHARCLRMGHVSTVAMIDLDHFKQVNDRYGHRTGDHVIKALANLLRHRLRSTDVIGRYGGEEFAVVLPECTSNMAIEVLGKVCDGFSEILFTTSEGEISVTLSAGVAELNAFKSANDALNAADQALYWRKKAGRDGVTAWHPQS</sequence>
<dbReference type="InterPro" id="IPR050469">
    <property type="entry name" value="Diguanylate_Cyclase"/>
</dbReference>
<dbReference type="Pfam" id="PF00072">
    <property type="entry name" value="Response_reg"/>
    <property type="match status" value="1"/>
</dbReference>
<comment type="caution">
    <text evidence="8">The sequence shown here is derived from an EMBL/GenBank/DDBJ whole genome shotgun (WGS) entry which is preliminary data.</text>
</comment>
<dbReference type="SUPFAM" id="SSF52172">
    <property type="entry name" value="CheY-like"/>
    <property type="match status" value="2"/>
</dbReference>
<evidence type="ECO:0000256" key="4">
    <source>
        <dbReference type="ARBA" id="ARBA00034247"/>
    </source>
</evidence>
<dbReference type="Pfam" id="PF00990">
    <property type="entry name" value="GGDEF"/>
    <property type="match status" value="1"/>
</dbReference>
<organism evidence="8 9">
    <name type="scientific">Marinobacter lipolyticus SM19</name>
    <dbReference type="NCBI Taxonomy" id="1318628"/>
    <lineage>
        <taxon>Bacteria</taxon>
        <taxon>Pseudomonadati</taxon>
        <taxon>Pseudomonadota</taxon>
        <taxon>Gammaproteobacteria</taxon>
        <taxon>Pseudomonadales</taxon>
        <taxon>Marinobacteraceae</taxon>
        <taxon>Marinobacter</taxon>
    </lineage>
</organism>
<dbReference type="PANTHER" id="PTHR45138">
    <property type="entry name" value="REGULATORY COMPONENTS OF SENSORY TRANSDUCTION SYSTEM"/>
    <property type="match status" value="1"/>
</dbReference>
<dbReference type="STRING" id="1318628.MARLIPOL_06009"/>
<gene>
    <name evidence="8" type="ORF">MARLIPOL_06009</name>
</gene>
<dbReference type="PROSITE" id="PS50110">
    <property type="entry name" value="RESPONSE_REGULATORY"/>
    <property type="match status" value="1"/>
</dbReference>
<dbReference type="EMBL" id="ASAD01000008">
    <property type="protein sequence ID" value="EON92987.1"/>
    <property type="molecule type" value="Genomic_DNA"/>
</dbReference>
<feature type="domain" description="GGDEF" evidence="7">
    <location>
        <begin position="434"/>
        <end position="566"/>
    </location>
</feature>
<dbReference type="InterPro" id="IPR011006">
    <property type="entry name" value="CheY-like_superfamily"/>
</dbReference>
<dbReference type="Proteomes" id="UP000016540">
    <property type="component" value="Unassembled WGS sequence"/>
</dbReference>
<dbReference type="GO" id="GO:1902201">
    <property type="term" value="P:negative regulation of bacterial-type flagellum-dependent cell motility"/>
    <property type="evidence" value="ECO:0007669"/>
    <property type="project" value="TreeGrafter"/>
</dbReference>
<comment type="cofactor">
    <cofactor evidence="1">
        <name>Mg(2+)</name>
        <dbReference type="ChEBI" id="CHEBI:18420"/>
    </cofactor>
</comment>
<dbReference type="FunFam" id="3.30.70.270:FF:000001">
    <property type="entry name" value="Diguanylate cyclase domain protein"/>
    <property type="match status" value="1"/>
</dbReference>
<accession>R8B322</accession>
<dbReference type="CDD" id="cd01949">
    <property type="entry name" value="GGDEF"/>
    <property type="match status" value="1"/>
</dbReference>
<protein>
    <recommendedName>
        <fullName evidence="2">diguanylate cyclase</fullName>
        <ecNumber evidence="2">2.7.7.65</ecNumber>
    </recommendedName>
</protein>
<dbReference type="SUPFAM" id="SSF47226">
    <property type="entry name" value="Histidine-containing phosphotransfer domain, HPT domain"/>
    <property type="match status" value="1"/>
</dbReference>
<reference evidence="8 9" key="1">
    <citation type="journal article" date="2013" name="Genome Announc.">
        <title>Draft Genome Sequence of the Moderately Halophilic Bacterium Marinobacter lipolyticus Strain SM19.</title>
        <authorList>
            <person name="Papke R.T."/>
            <person name="de la Haba R.R."/>
            <person name="Infante-Dominguez C."/>
            <person name="Perez D."/>
            <person name="Sanchez-Porro C."/>
            <person name="Lapierre P."/>
            <person name="Ventosa A."/>
        </authorList>
    </citation>
    <scope>NUCLEOTIDE SEQUENCE [LARGE SCALE GENOMIC DNA]</scope>
    <source>
        <strain evidence="8 9">SM19</strain>
    </source>
</reference>
<dbReference type="RefSeq" id="WP_012137202.1">
    <property type="nucleotide sequence ID" value="NZ_KE007306.1"/>
</dbReference>
<evidence type="ECO:0000313" key="9">
    <source>
        <dbReference type="Proteomes" id="UP000016540"/>
    </source>
</evidence>
<dbReference type="Gene3D" id="1.20.120.160">
    <property type="entry name" value="HPT domain"/>
    <property type="match status" value="1"/>
</dbReference>
<dbReference type="SUPFAM" id="SSF55073">
    <property type="entry name" value="Nucleotide cyclase"/>
    <property type="match status" value="1"/>
</dbReference>
<feature type="domain" description="Response regulatory" evidence="6">
    <location>
        <begin position="278"/>
        <end position="394"/>
    </location>
</feature>
<dbReference type="EC" id="2.7.7.65" evidence="2"/>
<keyword evidence="9" id="KW-1185">Reference proteome</keyword>
<dbReference type="PATRIC" id="fig|1318628.3.peg.1203"/>
<dbReference type="GO" id="GO:0005886">
    <property type="term" value="C:plasma membrane"/>
    <property type="evidence" value="ECO:0007669"/>
    <property type="project" value="TreeGrafter"/>
</dbReference>
<evidence type="ECO:0000256" key="2">
    <source>
        <dbReference type="ARBA" id="ARBA00012528"/>
    </source>
</evidence>
<dbReference type="GO" id="GO:0000160">
    <property type="term" value="P:phosphorelay signal transduction system"/>
    <property type="evidence" value="ECO:0007669"/>
    <property type="project" value="UniProtKB-KW"/>
</dbReference>
<dbReference type="HOGENOM" id="CLU_000445_11_28_6"/>
<keyword evidence="3" id="KW-0902">Two-component regulatory system</keyword>
<dbReference type="CDD" id="cd00156">
    <property type="entry name" value="REC"/>
    <property type="match status" value="1"/>
</dbReference>
<dbReference type="SMART" id="SM00267">
    <property type="entry name" value="GGDEF"/>
    <property type="match status" value="1"/>
</dbReference>
<dbReference type="InterPro" id="IPR008207">
    <property type="entry name" value="Sig_transdc_His_kin_Hpt_dom"/>
</dbReference>
<dbReference type="NCBIfam" id="TIGR00254">
    <property type="entry name" value="GGDEF"/>
    <property type="match status" value="1"/>
</dbReference>
<comment type="catalytic activity">
    <reaction evidence="4">
        <text>2 GTP = 3',3'-c-di-GMP + 2 diphosphate</text>
        <dbReference type="Rhea" id="RHEA:24898"/>
        <dbReference type="ChEBI" id="CHEBI:33019"/>
        <dbReference type="ChEBI" id="CHEBI:37565"/>
        <dbReference type="ChEBI" id="CHEBI:58805"/>
        <dbReference type="EC" id="2.7.7.65"/>
    </reaction>
</comment>
<dbReference type="Gene3D" id="3.40.50.2300">
    <property type="match status" value="1"/>
</dbReference>
<evidence type="ECO:0000259" key="7">
    <source>
        <dbReference type="PROSITE" id="PS50887"/>
    </source>
</evidence>
<dbReference type="InterPro" id="IPR043128">
    <property type="entry name" value="Rev_trsase/Diguanyl_cyclase"/>
</dbReference>
<dbReference type="AlphaFoldDB" id="R8B322"/>
<dbReference type="Pfam" id="PF01627">
    <property type="entry name" value="Hpt"/>
    <property type="match status" value="1"/>
</dbReference>
<dbReference type="SMART" id="SM00448">
    <property type="entry name" value="REC"/>
    <property type="match status" value="1"/>
</dbReference>
<evidence type="ECO:0000313" key="8">
    <source>
        <dbReference type="EMBL" id="EON92987.1"/>
    </source>
</evidence>
<dbReference type="GO" id="GO:0004672">
    <property type="term" value="F:protein kinase activity"/>
    <property type="evidence" value="ECO:0007669"/>
    <property type="project" value="UniProtKB-ARBA"/>
</dbReference>
<dbReference type="InterPro" id="IPR001789">
    <property type="entry name" value="Sig_transdc_resp-reg_receiver"/>
</dbReference>
<dbReference type="InterPro" id="IPR029787">
    <property type="entry name" value="Nucleotide_cyclase"/>
</dbReference>
<evidence type="ECO:0000256" key="3">
    <source>
        <dbReference type="ARBA" id="ARBA00023012"/>
    </source>
</evidence>
<dbReference type="InterPro" id="IPR036641">
    <property type="entry name" value="HPT_dom_sf"/>
</dbReference>
<dbReference type="PANTHER" id="PTHR45138:SF9">
    <property type="entry name" value="DIGUANYLATE CYCLASE DGCM-RELATED"/>
    <property type="match status" value="1"/>
</dbReference>